<dbReference type="InterPro" id="IPR006644">
    <property type="entry name" value="Cadg"/>
</dbReference>
<dbReference type="InterPro" id="IPR018511">
    <property type="entry name" value="Hemolysin-typ_Ca-bd_CS"/>
</dbReference>
<feature type="region of interest" description="Disordered" evidence="4">
    <location>
        <begin position="49"/>
        <end position="75"/>
    </location>
</feature>
<evidence type="ECO:0000256" key="3">
    <source>
        <dbReference type="ARBA" id="ARBA00022837"/>
    </source>
</evidence>
<dbReference type="AlphaFoldDB" id="A0A2A2T2Z7"/>
<dbReference type="GeneID" id="93875158"/>
<keyword evidence="3" id="KW-0106">Calcium</keyword>
<comment type="caution">
    <text evidence="6">The sequence shown here is derived from an EMBL/GenBank/DDBJ whole genome shotgun (WGS) entry which is preliminary data.</text>
</comment>
<dbReference type="PANTHER" id="PTHR38340">
    <property type="entry name" value="S-LAYER PROTEIN"/>
    <property type="match status" value="1"/>
</dbReference>
<feature type="non-terminal residue" evidence="6">
    <location>
        <position position="1"/>
    </location>
</feature>
<dbReference type="PROSITE" id="PS00330">
    <property type="entry name" value="HEMOLYSIN_CALCIUM"/>
    <property type="match status" value="5"/>
</dbReference>
<dbReference type="SMART" id="SM00736">
    <property type="entry name" value="CADG"/>
    <property type="match status" value="2"/>
</dbReference>
<dbReference type="PRINTS" id="PR00313">
    <property type="entry name" value="CABNDNGRPT"/>
</dbReference>
<dbReference type="Gene3D" id="2.150.10.10">
    <property type="entry name" value="Serralysin-like metalloprotease, C-terminal"/>
    <property type="match status" value="3"/>
</dbReference>
<dbReference type="InterPro" id="IPR050557">
    <property type="entry name" value="RTX_toxin/Mannuronan_C5-epim"/>
</dbReference>
<reference evidence="6 7" key="1">
    <citation type="submission" date="2017-08" db="EMBL/GenBank/DDBJ databases">
        <title>WGS of Clinical strains of the CDC Group NO-1 linked to zoonotic infections in humans.</title>
        <authorList>
            <person name="Bernier A.-M."/>
            <person name="Bernard K."/>
        </authorList>
    </citation>
    <scope>NUCLEOTIDE SEQUENCE [LARGE SCALE GENOMIC DNA]</scope>
    <source>
        <strain evidence="6 7">NML91-0035</strain>
    </source>
</reference>
<dbReference type="GO" id="GO:0016020">
    <property type="term" value="C:membrane"/>
    <property type="evidence" value="ECO:0007669"/>
    <property type="project" value="InterPro"/>
</dbReference>
<feature type="region of interest" description="Disordered" evidence="4">
    <location>
        <begin position="526"/>
        <end position="571"/>
    </location>
</feature>
<proteinExistence type="predicted"/>
<dbReference type="Pfam" id="PF00353">
    <property type="entry name" value="HemolysinCabind"/>
    <property type="match status" value="3"/>
</dbReference>
<dbReference type="SUPFAM" id="SSF49313">
    <property type="entry name" value="Cadherin-like"/>
    <property type="match status" value="2"/>
</dbReference>
<feature type="compositionally biased region" description="Acidic residues" evidence="4">
    <location>
        <begin position="359"/>
        <end position="370"/>
    </location>
</feature>
<dbReference type="InterPro" id="IPR015919">
    <property type="entry name" value="Cadherin-like_sf"/>
</dbReference>
<protein>
    <recommendedName>
        <fullName evidence="5">Dystroglycan-type cadherin-like domain-containing protein</fullName>
    </recommendedName>
</protein>
<dbReference type="SUPFAM" id="SSF51120">
    <property type="entry name" value="beta-Roll"/>
    <property type="match status" value="2"/>
</dbReference>
<dbReference type="InterPro" id="IPR013783">
    <property type="entry name" value="Ig-like_fold"/>
</dbReference>
<dbReference type="Gene3D" id="2.60.40.10">
    <property type="entry name" value="Immunoglobulins"/>
    <property type="match status" value="2"/>
</dbReference>
<dbReference type="Pfam" id="PF06594">
    <property type="entry name" value="HCBP_related"/>
    <property type="match status" value="1"/>
</dbReference>
<dbReference type="GO" id="GO:0005509">
    <property type="term" value="F:calcium ion binding"/>
    <property type="evidence" value="ECO:0007669"/>
    <property type="project" value="InterPro"/>
</dbReference>
<evidence type="ECO:0000256" key="1">
    <source>
        <dbReference type="ARBA" id="ARBA00004613"/>
    </source>
</evidence>
<evidence type="ECO:0000259" key="5">
    <source>
        <dbReference type="SMART" id="SM00736"/>
    </source>
</evidence>
<dbReference type="PANTHER" id="PTHR38340:SF1">
    <property type="entry name" value="S-LAYER PROTEIN"/>
    <property type="match status" value="1"/>
</dbReference>
<organism evidence="6 7">
    <name type="scientific">Vandammella animalimorsus</name>
    <dbReference type="NCBI Taxonomy" id="2029117"/>
    <lineage>
        <taxon>Bacteria</taxon>
        <taxon>Pseudomonadati</taxon>
        <taxon>Pseudomonadota</taxon>
        <taxon>Betaproteobacteria</taxon>
        <taxon>Burkholderiales</taxon>
        <taxon>Comamonadaceae</taxon>
        <taxon>Vandammella</taxon>
    </lineage>
</organism>
<evidence type="ECO:0000313" key="7">
    <source>
        <dbReference type="Proteomes" id="UP000217780"/>
    </source>
</evidence>
<comment type="subcellular location">
    <subcellularLocation>
        <location evidence="1">Secreted</location>
    </subcellularLocation>
</comment>
<feature type="domain" description="Dystroglycan-type cadherin-like" evidence="5">
    <location>
        <begin position="165"/>
        <end position="266"/>
    </location>
</feature>
<dbReference type="InterPro" id="IPR001343">
    <property type="entry name" value="Hemolysn_Ca-bd"/>
</dbReference>
<gene>
    <name evidence="6" type="ORF">CLI92_12080</name>
</gene>
<dbReference type="Pfam" id="PF05345">
    <property type="entry name" value="He_PIG"/>
    <property type="match status" value="2"/>
</dbReference>
<dbReference type="Proteomes" id="UP000217780">
    <property type="component" value="Unassembled WGS sequence"/>
</dbReference>
<evidence type="ECO:0000256" key="2">
    <source>
        <dbReference type="ARBA" id="ARBA00022525"/>
    </source>
</evidence>
<keyword evidence="2" id="KW-0964">Secreted</keyword>
<dbReference type="RefSeq" id="WP_172425555.1">
    <property type="nucleotide sequence ID" value="NZ_NTBH01000010.1"/>
</dbReference>
<dbReference type="EMBL" id="NTBI01000012">
    <property type="protein sequence ID" value="PAX15902.1"/>
    <property type="molecule type" value="Genomic_DNA"/>
</dbReference>
<feature type="domain" description="Dystroglycan-type cadherin-like" evidence="5">
    <location>
        <begin position="64"/>
        <end position="164"/>
    </location>
</feature>
<evidence type="ECO:0000256" key="4">
    <source>
        <dbReference type="SAM" id="MobiDB-lite"/>
    </source>
</evidence>
<sequence length="710" mass="73251">SRDGQLLLQRSGDDLQLRSATPGAQEGVVVFANFFSQQQFLGLQLPEYVPPVNEEEPPANQPPVAGAPLAAQQADEDSAWQFTLPADAFSDPEGQPLRYRASLADGGQLPSWLQFDAASGRFWGTPANEDVGTLALRVQAIDAQGQPSPWQALQLQVRNTNDAPEPGAPLSAQPLAAGQALDWTLPADAFIDVDEGEQLRYGVQLANGAALPTWLHWDAASGRLHGTAPADAPSANLDILITATDPHGQSASQRLVLQLGAANEQPEPQPGGPIVGSEADDTLTGTAARDEIYGLQGNDQIYGLEGDDFLAGHAGDDFIAGHEGRDELYGEAGDDQLYGGWGEDRIAGGQGQDFLAGGQDDDLLFGDAGEDQLYGDQGSDSLYGGQGHDQLFGSEGDDYLEGGQGEDRLDGGAGRDVLHGAQGSDSLYGGSDGDFYILQAGDGQDRLIEVLDDSAAHDIIELRGLASSDSWQLRRVGQDLHLHYGQGGQDLLIVQDQFAAGAMAIEEIRFSDGVSLSAEQIAQQAIDSAAPGSGSAHGGDTGADADINPGSGTGGGTGSKHGSADQGLTAQPSATARADIAALLVAAQALPKPANAAAADDAWMLEDLQTQAWLPQHGLAQTPWHAQTWNEANSAAALQAGAQASSAAGSTPSSALDSAMSSAAQAQQLIAAMAAMAPADALASASFMTAAGYQPGSYQDLTKPLLAAAA</sequence>
<accession>A0A2A2T2Z7</accession>
<evidence type="ECO:0000313" key="6">
    <source>
        <dbReference type="EMBL" id="PAX15902.1"/>
    </source>
</evidence>
<name>A0A2A2T2Z7_9BURK</name>
<dbReference type="GO" id="GO:0005576">
    <property type="term" value="C:extracellular region"/>
    <property type="evidence" value="ECO:0007669"/>
    <property type="project" value="UniProtKB-SubCell"/>
</dbReference>
<feature type="region of interest" description="Disordered" evidence="4">
    <location>
        <begin position="357"/>
        <end position="415"/>
    </location>
</feature>
<dbReference type="InterPro" id="IPR010566">
    <property type="entry name" value="Haemolys_ca-bd"/>
</dbReference>
<dbReference type="InterPro" id="IPR011049">
    <property type="entry name" value="Serralysin-like_metalloprot_C"/>
</dbReference>